<dbReference type="GO" id="GO:0099559">
    <property type="term" value="P:maintenance of alignment of postsynaptic density and presynaptic active zone"/>
    <property type="evidence" value="ECO:0007669"/>
    <property type="project" value="UniProtKB-ARBA"/>
</dbReference>
<dbReference type="Pfam" id="PF23093">
    <property type="entry name" value="GBD_Tenm3"/>
    <property type="match status" value="1"/>
</dbReference>
<keyword evidence="15" id="KW-0325">Glycoprotein</keyword>
<protein>
    <recommendedName>
        <fullName evidence="20">Tenascin-like protein</fullName>
    </recommendedName>
</protein>
<comment type="caution">
    <text evidence="21">Lacks conserved residue(s) required for the propagation of feature annotation.</text>
</comment>
<keyword evidence="12" id="KW-0770">Synapse</keyword>
<evidence type="ECO:0000256" key="16">
    <source>
        <dbReference type="ARBA" id="ARBA00023257"/>
    </source>
</evidence>
<keyword evidence="11 23" id="KW-1133">Transmembrane helix</keyword>
<keyword evidence="16" id="KW-0628">Postsynaptic cell membrane</keyword>
<feature type="compositionally biased region" description="Basic and acidic residues" evidence="22">
    <location>
        <begin position="816"/>
        <end position="827"/>
    </location>
</feature>
<dbReference type="PROSITE" id="PS01186">
    <property type="entry name" value="EGF_2"/>
    <property type="match status" value="3"/>
</dbReference>
<dbReference type="GO" id="GO:2000331">
    <property type="term" value="P:regulation of terminal button organization"/>
    <property type="evidence" value="ECO:0007669"/>
    <property type="project" value="UniProtKB-ARBA"/>
</dbReference>
<dbReference type="Gene3D" id="2.10.25.10">
    <property type="entry name" value="Laminin"/>
    <property type="match status" value="6"/>
</dbReference>
<keyword evidence="6" id="KW-0771">Synaptosome</keyword>
<comment type="similarity">
    <text evidence="3">Belongs to the tenascin family. Teneurin subfamily.</text>
</comment>
<dbReference type="InterPro" id="IPR056820">
    <property type="entry name" value="TEN_TTR-like"/>
</dbReference>
<evidence type="ECO:0000256" key="5">
    <source>
        <dbReference type="ARBA" id="ARBA00022536"/>
    </source>
</evidence>
<dbReference type="GO" id="GO:0048513">
    <property type="term" value="P:animal organ development"/>
    <property type="evidence" value="ECO:0007669"/>
    <property type="project" value="UniProtKB-ARBA"/>
</dbReference>
<dbReference type="InterPro" id="IPR056823">
    <property type="entry name" value="TEN-like_YD-shell"/>
</dbReference>
<keyword evidence="9" id="KW-0130">Cell adhesion</keyword>
<keyword evidence="13 23" id="KW-0472">Membrane</keyword>
<evidence type="ECO:0000313" key="25">
    <source>
        <dbReference type="EMBL" id="CAH0392998.1"/>
    </source>
</evidence>
<dbReference type="GO" id="GO:0016200">
    <property type="term" value="P:synaptic target attraction"/>
    <property type="evidence" value="ECO:0007669"/>
    <property type="project" value="UniProtKB-ARBA"/>
</dbReference>
<dbReference type="GO" id="GO:0043025">
    <property type="term" value="C:neuronal cell body"/>
    <property type="evidence" value="ECO:0007669"/>
    <property type="project" value="UniProtKB-ARBA"/>
</dbReference>
<dbReference type="GO" id="GO:0048499">
    <property type="term" value="P:synaptic vesicle membrane organization"/>
    <property type="evidence" value="ECO:0007669"/>
    <property type="project" value="UniProtKB-ARBA"/>
</dbReference>
<dbReference type="Pfam" id="PF25020">
    <property type="entry name" value="TTR_TEN1-4"/>
    <property type="match status" value="1"/>
</dbReference>
<dbReference type="Pfam" id="PF25023">
    <property type="entry name" value="TEN_YD-shell"/>
    <property type="match status" value="1"/>
</dbReference>
<keyword evidence="17" id="KW-0966">Cell projection</keyword>
<dbReference type="GO" id="GO:0043005">
    <property type="term" value="C:neuron projection"/>
    <property type="evidence" value="ECO:0007669"/>
    <property type="project" value="UniProtKB-KW"/>
</dbReference>
<feature type="compositionally biased region" description="Basic residues" evidence="22">
    <location>
        <begin position="3312"/>
        <end position="3323"/>
    </location>
</feature>
<dbReference type="InterPro" id="IPR028916">
    <property type="entry name" value="Tox-GHH_dom"/>
</dbReference>
<dbReference type="InterPro" id="IPR057629">
    <property type="entry name" value="Teneurin1-4_GBD"/>
</dbReference>
<dbReference type="SMART" id="SM00181">
    <property type="entry name" value="EGF"/>
    <property type="match status" value="7"/>
</dbReference>
<evidence type="ECO:0000256" key="14">
    <source>
        <dbReference type="ARBA" id="ARBA00023157"/>
    </source>
</evidence>
<dbReference type="FunFam" id="2.10.25.10:FF:000021">
    <property type="entry name" value="Teneurin transmembrane protein 2"/>
    <property type="match status" value="1"/>
</dbReference>
<feature type="region of interest" description="Disordered" evidence="22">
    <location>
        <begin position="201"/>
        <end position="270"/>
    </location>
</feature>
<feature type="transmembrane region" description="Helical" evidence="23">
    <location>
        <begin position="144"/>
        <end position="165"/>
    </location>
</feature>
<evidence type="ECO:0000256" key="6">
    <source>
        <dbReference type="ARBA" id="ARBA00022599"/>
    </source>
</evidence>
<feature type="domain" description="EGF-like" evidence="24">
    <location>
        <begin position="1194"/>
        <end position="1226"/>
    </location>
</feature>
<dbReference type="EMBL" id="OU963868">
    <property type="protein sequence ID" value="CAH0392998.1"/>
    <property type="molecule type" value="Genomic_DNA"/>
</dbReference>
<feature type="compositionally biased region" description="Polar residues" evidence="22">
    <location>
        <begin position="828"/>
        <end position="850"/>
    </location>
</feature>
<dbReference type="NCBIfam" id="TIGR03696">
    <property type="entry name" value="Rhs_assc_core"/>
    <property type="match status" value="1"/>
</dbReference>
<evidence type="ECO:0000259" key="24">
    <source>
        <dbReference type="PROSITE" id="PS50026"/>
    </source>
</evidence>
<dbReference type="GO" id="GO:0051124">
    <property type="term" value="P:synaptic assembly at neuromuscular junction"/>
    <property type="evidence" value="ECO:0007669"/>
    <property type="project" value="UniProtKB-ARBA"/>
</dbReference>
<evidence type="ECO:0000256" key="18">
    <source>
        <dbReference type="ARBA" id="ARBA00034100"/>
    </source>
</evidence>
<dbReference type="Pfam" id="PF25021">
    <property type="entry name" value="TEN_NHL"/>
    <property type="match status" value="1"/>
</dbReference>
<dbReference type="GO" id="GO:0046982">
    <property type="term" value="F:protein heterodimerization activity"/>
    <property type="evidence" value="ECO:0007669"/>
    <property type="project" value="UniProtKB-ARBA"/>
</dbReference>
<dbReference type="GO" id="GO:0034116">
    <property type="term" value="P:positive regulation of heterotypic cell-cell adhesion"/>
    <property type="evidence" value="ECO:0007669"/>
    <property type="project" value="UniProtKB-ARBA"/>
</dbReference>
<feature type="domain" description="EGF-like" evidence="24">
    <location>
        <begin position="1358"/>
        <end position="1394"/>
    </location>
</feature>
<evidence type="ECO:0000256" key="4">
    <source>
        <dbReference type="ARBA" id="ARBA00022475"/>
    </source>
</evidence>
<feature type="domain" description="EGF-like" evidence="24">
    <location>
        <begin position="1156"/>
        <end position="1192"/>
    </location>
</feature>
<dbReference type="FunFam" id="2.180.10.10:FF:000008">
    <property type="entry name" value="Odz, odd Oz/ten-m homolog"/>
    <property type="match status" value="1"/>
</dbReference>
<evidence type="ECO:0000256" key="1">
    <source>
        <dbReference type="ARBA" id="ARBA00004167"/>
    </source>
</evidence>
<feature type="region of interest" description="Disordered" evidence="22">
    <location>
        <begin position="886"/>
        <end position="919"/>
    </location>
</feature>
<evidence type="ECO:0000256" key="19">
    <source>
        <dbReference type="ARBA" id="ARBA00034102"/>
    </source>
</evidence>
<evidence type="ECO:0000256" key="13">
    <source>
        <dbReference type="ARBA" id="ARBA00023136"/>
    </source>
</evidence>
<dbReference type="InterPro" id="IPR011042">
    <property type="entry name" value="6-blade_b-propeller_TolB-like"/>
</dbReference>
<feature type="region of interest" description="Disordered" evidence="22">
    <location>
        <begin position="3300"/>
        <end position="3329"/>
    </location>
</feature>
<dbReference type="InterPro" id="IPR000742">
    <property type="entry name" value="EGF"/>
</dbReference>
<feature type="disulfide bond" evidence="21">
    <location>
        <begin position="1216"/>
        <end position="1225"/>
    </location>
</feature>
<feature type="disulfide bond" evidence="21">
    <location>
        <begin position="1384"/>
        <end position="1393"/>
    </location>
</feature>
<dbReference type="InterPro" id="IPR051216">
    <property type="entry name" value="Teneurin"/>
</dbReference>
<evidence type="ECO:0000256" key="20">
    <source>
        <dbReference type="ARBA" id="ARBA00084038"/>
    </source>
</evidence>
<dbReference type="InterPro" id="IPR056822">
    <property type="entry name" value="TEN_NHL"/>
</dbReference>
<feature type="disulfide bond" evidence="21">
    <location>
        <begin position="1182"/>
        <end position="1191"/>
    </location>
</feature>
<keyword evidence="10" id="KW-0524">Neurogenesis</keyword>
<dbReference type="FunFam" id="2.120.10.30:FF:000033">
    <property type="entry name" value="teneurin-a isoform X3"/>
    <property type="match status" value="1"/>
</dbReference>
<dbReference type="NCBIfam" id="TIGR01643">
    <property type="entry name" value="YD_repeat_2x"/>
    <property type="match status" value="1"/>
</dbReference>
<dbReference type="GO" id="GO:0007274">
    <property type="term" value="P:neuromuscular synaptic transmission"/>
    <property type="evidence" value="ECO:0007669"/>
    <property type="project" value="UniProtKB-ARBA"/>
</dbReference>
<evidence type="ECO:0000256" key="17">
    <source>
        <dbReference type="ARBA" id="ARBA00023273"/>
    </source>
</evidence>
<dbReference type="GO" id="GO:0007155">
    <property type="term" value="P:cell adhesion"/>
    <property type="evidence" value="ECO:0007669"/>
    <property type="project" value="UniProtKB-KW"/>
</dbReference>
<dbReference type="FunFam" id="2.10.25.10:FF:000474">
    <property type="entry name" value="Teneurin transmembrane protein 2"/>
    <property type="match status" value="1"/>
</dbReference>
<evidence type="ECO:0000256" key="23">
    <source>
        <dbReference type="SAM" id="Phobius"/>
    </source>
</evidence>
<feature type="region of interest" description="Disordered" evidence="22">
    <location>
        <begin position="308"/>
        <end position="334"/>
    </location>
</feature>
<dbReference type="Pfam" id="PF25024">
    <property type="entry name" value="EGF_TEN"/>
    <property type="match status" value="1"/>
</dbReference>
<keyword evidence="5 21" id="KW-0245">EGF-like domain</keyword>
<evidence type="ECO:0000256" key="7">
    <source>
        <dbReference type="ARBA" id="ARBA00022692"/>
    </source>
</evidence>
<dbReference type="GO" id="GO:0040017">
    <property type="term" value="P:positive regulation of locomotion"/>
    <property type="evidence" value="ECO:0007669"/>
    <property type="project" value="UniProtKB-ARBA"/>
</dbReference>
<dbReference type="FunFam" id="2.10.25.10:FF:000013">
    <property type="entry name" value="Teneurin transmembrane protein 4"/>
    <property type="match status" value="1"/>
</dbReference>
<evidence type="ECO:0000256" key="21">
    <source>
        <dbReference type="PROSITE-ProRule" id="PRU00076"/>
    </source>
</evidence>
<evidence type="ECO:0000256" key="11">
    <source>
        <dbReference type="ARBA" id="ARBA00022989"/>
    </source>
</evidence>
<evidence type="ECO:0000256" key="3">
    <source>
        <dbReference type="ARBA" id="ARBA00009385"/>
    </source>
</evidence>
<comment type="subcellular location">
    <subcellularLocation>
        <location evidence="2">Cell projection</location>
    </subcellularLocation>
    <subcellularLocation>
        <location evidence="1">Membrane</location>
        <topology evidence="1">Single-pass membrane protein</topology>
    </subcellularLocation>
    <subcellularLocation>
        <location evidence="18">Postsynaptic cell membrane</location>
    </subcellularLocation>
    <subcellularLocation>
        <location evidence="19">Synapse</location>
        <location evidence="19">Synaptosome</location>
    </subcellularLocation>
</comment>
<reference evidence="25" key="1">
    <citation type="submission" date="2021-12" db="EMBL/GenBank/DDBJ databases">
        <authorList>
            <person name="King R."/>
        </authorList>
    </citation>
    <scope>NUCLEOTIDE SEQUENCE</scope>
</reference>
<keyword evidence="4" id="KW-1003">Cell membrane</keyword>
<keyword evidence="14 21" id="KW-1015">Disulfide bond</keyword>
<evidence type="ECO:0000313" key="26">
    <source>
        <dbReference type="Proteomes" id="UP001152759"/>
    </source>
</evidence>
<name>A0A9P0AHJ0_BEMTA</name>
<organism evidence="25 26">
    <name type="scientific">Bemisia tabaci</name>
    <name type="common">Sweetpotato whitefly</name>
    <name type="synonym">Aleurodes tabaci</name>
    <dbReference type="NCBI Taxonomy" id="7038"/>
    <lineage>
        <taxon>Eukaryota</taxon>
        <taxon>Metazoa</taxon>
        <taxon>Ecdysozoa</taxon>
        <taxon>Arthropoda</taxon>
        <taxon>Hexapoda</taxon>
        <taxon>Insecta</taxon>
        <taxon>Pterygota</taxon>
        <taxon>Neoptera</taxon>
        <taxon>Paraneoptera</taxon>
        <taxon>Hemiptera</taxon>
        <taxon>Sternorrhyncha</taxon>
        <taxon>Aleyrodoidea</taxon>
        <taxon>Aleyrodidae</taxon>
        <taxon>Aleyrodinae</taxon>
        <taxon>Bemisia</taxon>
    </lineage>
</organism>
<gene>
    <name evidence="25" type="ORF">BEMITA_LOCUS11452</name>
</gene>
<dbReference type="GO" id="GO:0034110">
    <property type="term" value="P:regulation of homotypic cell-cell adhesion"/>
    <property type="evidence" value="ECO:0007669"/>
    <property type="project" value="UniProtKB-ARBA"/>
</dbReference>
<dbReference type="GO" id="GO:0031594">
    <property type="term" value="C:neuromuscular junction"/>
    <property type="evidence" value="ECO:0007669"/>
    <property type="project" value="UniProtKB-ARBA"/>
</dbReference>
<dbReference type="PANTHER" id="PTHR11219:SF72">
    <property type="entry name" value="TENEURIN-M"/>
    <property type="match status" value="1"/>
</dbReference>
<keyword evidence="8" id="KW-0677">Repeat</keyword>
<dbReference type="Pfam" id="PF15636">
    <property type="entry name" value="Tox-GHH"/>
    <property type="match status" value="1"/>
</dbReference>
<keyword evidence="7 23" id="KW-0812">Transmembrane</keyword>
<feature type="region of interest" description="Disordered" evidence="22">
    <location>
        <begin position="816"/>
        <end position="850"/>
    </location>
</feature>
<dbReference type="InterPro" id="IPR022385">
    <property type="entry name" value="Rhs_assc_core"/>
</dbReference>
<evidence type="ECO:0000256" key="9">
    <source>
        <dbReference type="ARBA" id="ARBA00022889"/>
    </source>
</evidence>
<evidence type="ECO:0000256" key="2">
    <source>
        <dbReference type="ARBA" id="ARBA00004316"/>
    </source>
</evidence>
<evidence type="ECO:0000256" key="8">
    <source>
        <dbReference type="ARBA" id="ARBA00022737"/>
    </source>
</evidence>
<feature type="compositionally biased region" description="Basic and acidic residues" evidence="22">
    <location>
        <begin position="314"/>
        <end position="325"/>
    </location>
</feature>
<dbReference type="Gene3D" id="2.60.120.260">
    <property type="entry name" value="Galactose-binding domain-like"/>
    <property type="match status" value="1"/>
</dbReference>
<dbReference type="PROSITE" id="PS00022">
    <property type="entry name" value="EGF_1"/>
    <property type="match status" value="3"/>
</dbReference>
<accession>A0A9P0AHJ0</accession>
<proteinExistence type="inferred from homology"/>
<dbReference type="SUPFAM" id="SSF101898">
    <property type="entry name" value="NHL repeat"/>
    <property type="match status" value="1"/>
</dbReference>
<dbReference type="GO" id="GO:0008045">
    <property type="term" value="P:motor neuron axon guidance"/>
    <property type="evidence" value="ECO:0007669"/>
    <property type="project" value="TreeGrafter"/>
</dbReference>
<dbReference type="PROSITE" id="PS50026">
    <property type="entry name" value="EGF_3"/>
    <property type="match status" value="3"/>
</dbReference>
<dbReference type="InterPro" id="IPR006530">
    <property type="entry name" value="YD"/>
</dbReference>
<dbReference type="GO" id="GO:0001941">
    <property type="term" value="P:postsynaptic membrane organization"/>
    <property type="evidence" value="ECO:0007669"/>
    <property type="project" value="UniProtKB-ARBA"/>
</dbReference>
<dbReference type="Proteomes" id="UP001152759">
    <property type="component" value="Chromosome 7"/>
</dbReference>
<dbReference type="Gene3D" id="2.120.10.30">
    <property type="entry name" value="TolB, C-terminal domain"/>
    <property type="match status" value="2"/>
</dbReference>
<evidence type="ECO:0000256" key="22">
    <source>
        <dbReference type="SAM" id="MobiDB-lite"/>
    </source>
</evidence>
<feature type="compositionally biased region" description="Low complexity" evidence="22">
    <location>
        <begin position="906"/>
        <end position="919"/>
    </location>
</feature>
<dbReference type="GO" id="GO:0048790">
    <property type="term" value="P:maintenance of presynaptic active zone structure"/>
    <property type="evidence" value="ECO:0007669"/>
    <property type="project" value="UniProtKB-ARBA"/>
</dbReference>
<dbReference type="GO" id="GO:0042803">
    <property type="term" value="F:protein homodimerization activity"/>
    <property type="evidence" value="ECO:0007669"/>
    <property type="project" value="UniProtKB-ARBA"/>
</dbReference>
<dbReference type="Pfam" id="PF24329">
    <property type="entry name" value="FN-plug_TEN1-4"/>
    <property type="match status" value="1"/>
</dbReference>
<evidence type="ECO:0000256" key="15">
    <source>
        <dbReference type="ARBA" id="ARBA00023180"/>
    </source>
</evidence>
<feature type="compositionally biased region" description="Polar residues" evidence="22">
    <location>
        <begin position="890"/>
        <end position="902"/>
    </location>
</feature>
<feature type="disulfide bond" evidence="21">
    <location>
        <begin position="1362"/>
        <end position="1372"/>
    </location>
</feature>
<evidence type="ECO:0000256" key="12">
    <source>
        <dbReference type="ARBA" id="ARBA00023018"/>
    </source>
</evidence>
<keyword evidence="26" id="KW-1185">Reference proteome</keyword>
<dbReference type="InterPro" id="IPR057627">
    <property type="entry name" value="FN-plug_TEN1-4"/>
</dbReference>
<dbReference type="Gene3D" id="2.180.10.10">
    <property type="entry name" value="RHS repeat-associated core"/>
    <property type="match status" value="2"/>
</dbReference>
<evidence type="ECO:0000256" key="10">
    <source>
        <dbReference type="ARBA" id="ARBA00022902"/>
    </source>
</evidence>
<dbReference type="GO" id="GO:0097090">
    <property type="term" value="P:presynaptic membrane organization"/>
    <property type="evidence" value="ECO:0007669"/>
    <property type="project" value="UniProtKB-ARBA"/>
</dbReference>
<dbReference type="GO" id="GO:0045211">
    <property type="term" value="C:postsynaptic membrane"/>
    <property type="evidence" value="ECO:0007669"/>
    <property type="project" value="UniProtKB-SubCell"/>
</dbReference>
<dbReference type="PANTHER" id="PTHR11219">
    <property type="entry name" value="TENEURIN AND N-ACETYLGLUCOSAMINE-1-PHOSPHODIESTER ALPHA-N-ACETYLGLUCOSAMINIDASE"/>
    <property type="match status" value="1"/>
</dbReference>
<sequence>MIDDAPKQGFDVGCLLDPHPPDVPPRNPTMNRLPVRLGDIPLPHTHHTDLDDDFEPSCIVRTPSGNVYIPADVPKNPLDYKSNTSCCSPSKELSKNDRNNLGYGHPVHVQPVRNNLRRPTSTHHFPPPRFQFQKGFASRCSWKCTAVVFILLSLVLTATLAYMTLANILHWSYESTKACTVLVNEESSESLAKILPDAGINRNTSVSRPKPSATPASSLGGMTKYHVKRRKRSSGLDVEHALNSHASRSEPPFDFSEPTNPSPPPTQNTLEISTVNDQEEGPVGHLSLMEFESANLFSETENLEKTFQSNEVSATDRDEPQHESLHPNPVHDSSFVTEYLPKDGGIEEIEESTSPSVIDDILDLQVSPYSSPNTLVSVNSSQILEPNEADNLESESSLLKGGMVRVDSDFEPQIPPPLISAGEFVPRPEFLTSHVVAPVVDVEMHDSSSYSPQHDNIIFNNSTILINTLPSSYASSTQESVIGLSVVNGSSISSTNTSNNISDGEIFHSLTSNQVKSQNIQENMTVLGQEEVLTDFTVIPSFESLEKTMKASRISEEEAESLPSFLDNHEGYTDQSEIMNDESFVNSEPVSKPFSFEPLNEKFDLSDTLYRVENSDENSIQKTDDRMKSSDANNTDFKILTNKILNEESDAQRAEEKNATKIPNNMTNEIPQEGSIHADRVKNISESLEDILSSIHNVSMQIPMNITVKNSSTTPLNSTNKNVYSVHGNINTLHETEPVLTTTSETEIRKSGPVIINEAESGRVFIDVTLSSGNDLTPKTPFYTLTLSVPTAPNSLPPKLEFTTQASDSTETIRMEEEKKLSPDQKEFLSSTESATIENSSSPSESQCFCPCTSESNPSMSIITESSFTGIEDGFTDKTAAPLTVKNAPHLSNSSDPSVGNHSSKEYSVQENSSEVSENPSIEIKPFLELSSTSSSVPSSIVTLPYEPKIEMTSELNQDYEDSEPTEIGSATSKFTVEDNQVACPTAPPPLILVQEGTKTFPARSFPPDGTTFAQISIGLKLSNEIPPYGYWNMQFYQSEAAYIKFDFNIPRGANIAMYARRNALPTHTQYHFLEVLSGYKARLTRASHQTSVKKEIMHYLEPGHWFLSLYNDDGDAQEVILVAAVSDELTKSCPGGCNGKGQCLMGRCQCTPGFGGEDCSESVCPVLCSQRGEYVNGECQCNPGWKGKECNLRHDECEVPDCNGHGHCSNGKCVCARGFKGKFCEEADCPHPTCSGHGFCIAGQCVCKKGWKSVDCSEMDKDALQCLPDCSGHGKFDLETQSCICEAMWSGEDCSRELCDLDCGLNGHCVGNTCQCNPGWTGDFCNQKLCDSRCNDHGQCKNGTCLCVTGWNGRHCTLEGCPNSCSGHGQCRVNSDSQWECRCSDGWDGKDCSVLLEQNCGDGRDNDKDGLMDCEDPECCSNHLCRSSQLCVLAPKPIDILLRKQPPAITASFFERMKFLIEEGSLQNYAKQENFNESRSAVVRGRVVTQMGMGLMGVRVSTSIPLEGFTLTRDDGWFDILVNGGGAVTLQFGRSPFKSQSRIINVPWNEVVIIDTIVLQMGDEKAVSTISSSCKVHDYDLMKPVVLATWKHGFQGACPDRSSILAESQVVQESFQIPGTGLNLIYHSSRSAGYLSTIQLQLTPETIPDTLQLIHLRITIEGILFEKTFEADPGIKFTYAWNRLNVYRQRVYGVTTALVKVGYQYKDCRDIMWDVQTTKLSGHDMSISEVGGWNLDIHHRYNFHEGILQKGDGSNIYLKHKPRIIKTTLGDGHQRPFDCSTECDGTAGTKQRLLAPVALAAAPDGSIFVGDFNLIRRIMVDGTVKTVVRLNVTRVSYRYHIALSPLDGTVYISDPESHQILKIRDPNDFSNPDHNWVPAVGSGERCLPGDEAHCGDGALARDAKLAYPKGVAVSGDNTLYFADGTNIRMVDRDGIITTVVGNHMHKSHWKPIPCEGTLNIEEVHLRWPTDLAINPLDDTLHVIDDHMVLQLTSDSRVKVVAGRPLHCPAKGHSDIELATHATLVMPQSIAFGPNGDLYVAESDSQRINRIRVIGTDGKIMHYVGAESRCNCLDRGCDCFEEDHFLATSSKFNTISSIIVSPDGILHIADQANYRIRSVIASLPEANAAREYEVYSPESQELYIFNRFGQHIATKNILTGEMSYIFTYTVNTSNGKLSTVTDSAGNKVFLLRDYSSQVNSIENTKGQKCRLRLSKMKLLSEISTPDNYNVTFDYHGPSGLMKSKLDSTGRSYVYNYDEFGRLTGAVTPTGKIVKLSFDLSIKGAMVKVTYDDKQPVAMLIKGSTVVTKRGEAEYQSVLSSDNSVSTVAPWGHTISIDTVSYPILADIDPVLAESYPVPAKQKTDIGGDLANRFEWKYSVRHVNKSPKEPIAQVVRKLRINGDNLLSLEYDRETGTVAVFMDDRVELLNVTYDRTSRPTKWGPRNGMFAGVELDYDRFGRLSTWRWGGLNESYHFDRAGRLAEIRYADDKSMLYTFKDMFSGLPLKVTTPRGSDYLLQYDDAGALQSLTTPRGHIHAFSLQTSLGFFKYQYYSPTSRHPYELRYNDEGQVIAKLYPHQSGRVAYVYDQSGKLDTVLAGLSSIHYTYQESTSLLKNIDVIEPGFELKHEFHYHMGIPKDEKLKFGSKSGLHNTHYRFQFDGNARISEIEVGIDGKELPQLKLKYNQNLGTLEGMSDLRIYRNTFNRSVIQDTSKQFFSVTEYDAHGRIKNILINVKSLDVYRMELDYDSRSRIMNQKIMLGRTTSTDRMSYTADGHILEVVGNNNWKYVYDENGNKIGVMEGKQKITLGYDSGDRVGDVELNGYDARGFVIRRGEVRLRYNERGQLSHAIKPNKFSAFYRYDDRGRLIAIHNTAGNITQLLYADPMRPDLVSHLHYPKIGTTFRYLYDEKGFIVAVETSEQRFYVATDQNGSPIALFDTNGNIIKEFRRTPFGHLIRDSNPNFFLPVDFQGGMPDPHTGLLYLKKRWYDPSVGQWLTPEWERLAGHLTVPTDIFVYRFHNNDPINPRTSQEVNYMIDLNSWLKLYGYDVEAMLGSAYTSKMIYQCNSKVHSPQLAPDFGVMSGLGCIVDKVKEQFSHLGFVAHPLLKSEARTRNLLPRVAYRKAVFGEGLLISRTGNGRALVSIVEGVNSVVQDVVTSVFNNSFFLDLHFSQHDQDLFYFVKDNALKLRDDLDELRRLGGMFNVSTHETADGKELRLHSTDAIVSIRYGSDPQQERHRLLKHAHKRAVDRAWEIEKSLVSSGLGGGRGDWTSEEQEELTLRGKVEGYEGIDIHSIQRYPQLADDPGNVAFRKEASRRKRKRRTHKRLESDN</sequence>